<dbReference type="FunFam" id="3.40.640.10:FF:000033">
    <property type="entry name" value="Aspartate aminotransferase"/>
    <property type="match status" value="1"/>
</dbReference>
<dbReference type="RefSeq" id="WP_188410906.1">
    <property type="nucleotide sequence ID" value="NZ_BMCP01000006.1"/>
</dbReference>
<dbReference type="InterPro" id="IPR015424">
    <property type="entry name" value="PyrdxlP-dep_Trfase"/>
</dbReference>
<accession>A0A8J2YMU7</accession>
<keyword evidence="6" id="KW-0663">Pyridoxal phosphate</keyword>
<keyword evidence="4 8" id="KW-0032">Aminotransferase</keyword>
<dbReference type="Proteomes" id="UP000602745">
    <property type="component" value="Unassembled WGS sequence"/>
</dbReference>
<dbReference type="SUPFAM" id="SSF53383">
    <property type="entry name" value="PLP-dependent transferases"/>
    <property type="match status" value="1"/>
</dbReference>
<dbReference type="InterPro" id="IPR015422">
    <property type="entry name" value="PyrdxlP-dep_Trfase_small"/>
</dbReference>
<evidence type="ECO:0000256" key="8">
    <source>
        <dbReference type="RuleBase" id="RU000481"/>
    </source>
</evidence>
<dbReference type="GO" id="GO:0006520">
    <property type="term" value="P:amino acid metabolic process"/>
    <property type="evidence" value="ECO:0007669"/>
    <property type="project" value="InterPro"/>
</dbReference>
<sequence>MSVVSAKLRQVKLSPSVAARAIVANLREQGRRIIDLTVGEPDFPTPDHIRQAAREAIDRGDTKYPLSQGTLALRRAVQQRLQADVGQSYPVDQIIVSTGAKQVLYNGLAASLEAGDEVIVPTPYWVSYPDMVELAGGTPVFAGTSSSEAYKLIAEVLERAISPKTKWLMLNSPSNPSGALYSAEELREMAGVLRAHPHVWVMTDDIYARLSFGGQNAPHLLQVAPDLADRTLVVNGVSKAYAMTGWRIGYGAGPKDLIKAMAVVQSQSTSGASTIGQVAALAALTGPQDCVDRFTAVFKERRDLAVAILSDVPGLGIVVPDGAFYVFPDCSALIGKKTPSGEVISSDVDLVQHILSQAGVALIDGSSYGIASTFRVSFAASNDDVRQGCEAIRDVCLALA</sequence>
<name>A0A8J2YMU7_9RHOB</name>
<dbReference type="PROSITE" id="PS00105">
    <property type="entry name" value="AA_TRANSFER_CLASS_1"/>
    <property type="match status" value="1"/>
</dbReference>
<proteinExistence type="inferred from homology"/>
<dbReference type="InterPro" id="IPR004838">
    <property type="entry name" value="NHTrfase_class1_PyrdxlP-BS"/>
</dbReference>
<evidence type="ECO:0000313" key="11">
    <source>
        <dbReference type="Proteomes" id="UP000602745"/>
    </source>
</evidence>
<evidence type="ECO:0000313" key="10">
    <source>
        <dbReference type="EMBL" id="GGE53183.1"/>
    </source>
</evidence>
<dbReference type="CDD" id="cd00609">
    <property type="entry name" value="AAT_like"/>
    <property type="match status" value="1"/>
</dbReference>
<evidence type="ECO:0000256" key="2">
    <source>
        <dbReference type="ARBA" id="ARBA00007441"/>
    </source>
</evidence>
<evidence type="ECO:0000256" key="5">
    <source>
        <dbReference type="ARBA" id="ARBA00022679"/>
    </source>
</evidence>
<dbReference type="EMBL" id="BMCP01000006">
    <property type="protein sequence ID" value="GGE53183.1"/>
    <property type="molecule type" value="Genomic_DNA"/>
</dbReference>
<comment type="subunit">
    <text evidence="3">Homodimer.</text>
</comment>
<dbReference type="Gene3D" id="3.90.1150.10">
    <property type="entry name" value="Aspartate Aminotransferase, domain 1"/>
    <property type="match status" value="1"/>
</dbReference>
<protein>
    <recommendedName>
        <fullName evidence="8">Aminotransferase</fullName>
        <ecNumber evidence="8">2.6.1.-</ecNumber>
    </recommendedName>
</protein>
<keyword evidence="11" id="KW-1185">Reference proteome</keyword>
<evidence type="ECO:0000259" key="9">
    <source>
        <dbReference type="Pfam" id="PF00155"/>
    </source>
</evidence>
<comment type="cofactor">
    <cofactor evidence="1 8">
        <name>pyridoxal 5'-phosphate</name>
        <dbReference type="ChEBI" id="CHEBI:597326"/>
    </cofactor>
</comment>
<dbReference type="GO" id="GO:0030170">
    <property type="term" value="F:pyridoxal phosphate binding"/>
    <property type="evidence" value="ECO:0007669"/>
    <property type="project" value="InterPro"/>
</dbReference>
<reference evidence="10" key="2">
    <citation type="submission" date="2020-09" db="EMBL/GenBank/DDBJ databases">
        <authorList>
            <person name="Sun Q."/>
            <person name="Sedlacek I."/>
        </authorList>
    </citation>
    <scope>NUCLEOTIDE SEQUENCE</scope>
    <source>
        <strain evidence="10">CCM 7684</strain>
    </source>
</reference>
<comment type="caution">
    <text evidence="10">The sequence shown here is derived from an EMBL/GenBank/DDBJ whole genome shotgun (WGS) entry which is preliminary data.</text>
</comment>
<evidence type="ECO:0000256" key="4">
    <source>
        <dbReference type="ARBA" id="ARBA00022576"/>
    </source>
</evidence>
<reference evidence="10" key="1">
    <citation type="journal article" date="2014" name="Int. J. Syst. Evol. Microbiol.">
        <title>Complete genome sequence of Corynebacterium casei LMG S-19264T (=DSM 44701T), isolated from a smear-ripened cheese.</title>
        <authorList>
            <consortium name="US DOE Joint Genome Institute (JGI-PGF)"/>
            <person name="Walter F."/>
            <person name="Albersmeier A."/>
            <person name="Kalinowski J."/>
            <person name="Ruckert C."/>
        </authorList>
    </citation>
    <scope>NUCLEOTIDE SEQUENCE</scope>
    <source>
        <strain evidence="10">CCM 7684</strain>
    </source>
</reference>
<dbReference type="AlphaFoldDB" id="A0A8J2YMU7"/>
<evidence type="ECO:0000256" key="1">
    <source>
        <dbReference type="ARBA" id="ARBA00001933"/>
    </source>
</evidence>
<dbReference type="InterPro" id="IPR015421">
    <property type="entry name" value="PyrdxlP-dep_Trfase_major"/>
</dbReference>
<dbReference type="GO" id="GO:0004069">
    <property type="term" value="F:L-aspartate:2-oxoglutarate aminotransferase activity"/>
    <property type="evidence" value="ECO:0007669"/>
    <property type="project" value="UniProtKB-EC"/>
</dbReference>
<evidence type="ECO:0000256" key="6">
    <source>
        <dbReference type="ARBA" id="ARBA00022898"/>
    </source>
</evidence>
<comment type="catalytic activity">
    <reaction evidence="7">
        <text>L-aspartate + 2-oxoglutarate = oxaloacetate + L-glutamate</text>
        <dbReference type="Rhea" id="RHEA:21824"/>
        <dbReference type="ChEBI" id="CHEBI:16452"/>
        <dbReference type="ChEBI" id="CHEBI:16810"/>
        <dbReference type="ChEBI" id="CHEBI:29985"/>
        <dbReference type="ChEBI" id="CHEBI:29991"/>
        <dbReference type="EC" id="2.6.1.1"/>
    </reaction>
</comment>
<evidence type="ECO:0000256" key="7">
    <source>
        <dbReference type="ARBA" id="ARBA00049185"/>
    </source>
</evidence>
<dbReference type="PANTHER" id="PTHR46383:SF1">
    <property type="entry name" value="ASPARTATE AMINOTRANSFERASE"/>
    <property type="match status" value="1"/>
</dbReference>
<dbReference type="InterPro" id="IPR050596">
    <property type="entry name" value="AspAT/PAT-like"/>
</dbReference>
<dbReference type="Pfam" id="PF00155">
    <property type="entry name" value="Aminotran_1_2"/>
    <property type="match status" value="1"/>
</dbReference>
<dbReference type="EC" id="2.6.1.-" evidence="8"/>
<keyword evidence="5 8" id="KW-0808">Transferase</keyword>
<organism evidence="10 11">
    <name type="scientific">Agaricicola taiwanensis</name>
    <dbReference type="NCBI Taxonomy" id="591372"/>
    <lineage>
        <taxon>Bacteria</taxon>
        <taxon>Pseudomonadati</taxon>
        <taxon>Pseudomonadota</taxon>
        <taxon>Alphaproteobacteria</taxon>
        <taxon>Rhodobacterales</taxon>
        <taxon>Paracoccaceae</taxon>
        <taxon>Agaricicola</taxon>
    </lineage>
</organism>
<dbReference type="InterPro" id="IPR004839">
    <property type="entry name" value="Aminotransferase_I/II_large"/>
</dbReference>
<dbReference type="PANTHER" id="PTHR46383">
    <property type="entry name" value="ASPARTATE AMINOTRANSFERASE"/>
    <property type="match status" value="1"/>
</dbReference>
<evidence type="ECO:0000256" key="3">
    <source>
        <dbReference type="ARBA" id="ARBA00011738"/>
    </source>
</evidence>
<comment type="similarity">
    <text evidence="2 8">Belongs to the class-I pyridoxal-phosphate-dependent aminotransferase family.</text>
</comment>
<gene>
    <name evidence="10" type="primary">aspC</name>
    <name evidence="10" type="ORF">GCM10007276_32780</name>
</gene>
<feature type="domain" description="Aminotransferase class I/classII large" evidence="9">
    <location>
        <begin position="32"/>
        <end position="392"/>
    </location>
</feature>
<dbReference type="Gene3D" id="3.40.640.10">
    <property type="entry name" value="Type I PLP-dependent aspartate aminotransferase-like (Major domain)"/>
    <property type="match status" value="1"/>
</dbReference>